<accession>A0ABT9HFH2</accession>
<evidence type="ECO:0000313" key="1">
    <source>
        <dbReference type="EMBL" id="MDP4544516.1"/>
    </source>
</evidence>
<dbReference type="RefSeq" id="WP_305935633.1">
    <property type="nucleotide sequence ID" value="NZ_JAVAJI010000006.1"/>
</dbReference>
<proteinExistence type="predicted"/>
<reference evidence="1 2" key="1">
    <citation type="submission" date="2023-08" db="EMBL/GenBank/DDBJ databases">
        <authorList>
            <person name="Kumar R."/>
        </authorList>
    </citation>
    <scope>NUCLEOTIDE SEQUENCE [LARGE SCALE GENOMIC DNA]</scope>
    <source>
        <strain evidence="1 2">LUR13</strain>
    </source>
</reference>
<sequence>MVQSAKRDREFIDILEQVDLAYFSFKPIPAFNAPYFRIRIDEQGCSSAQRCIATILWFEKPTHLLAAGETAKLEGFDFTCNDGFAGGITRCTKNLWRLPVTVAPAVKNIETLTYRFRQPTTLKFYHYQPDKALAEEKRLETLMPFAKAFDIIPIPIPIQLIMAEGAK</sequence>
<comment type="caution">
    <text evidence="1">The sequence shown here is derived from an EMBL/GenBank/DDBJ whole genome shotgun (WGS) entry which is preliminary data.</text>
</comment>
<protein>
    <submittedName>
        <fullName evidence="1">Uncharacterized protein</fullName>
    </submittedName>
</protein>
<evidence type="ECO:0000313" key="2">
    <source>
        <dbReference type="Proteomes" id="UP001228171"/>
    </source>
</evidence>
<dbReference type="EMBL" id="JAVAJI010000006">
    <property type="protein sequence ID" value="MDP4544516.1"/>
    <property type="molecule type" value="Genomic_DNA"/>
</dbReference>
<organism evidence="1 2">
    <name type="scientific">Psychrobacter faecalis</name>
    <dbReference type="NCBI Taxonomy" id="180588"/>
    <lineage>
        <taxon>Bacteria</taxon>
        <taxon>Pseudomonadati</taxon>
        <taxon>Pseudomonadota</taxon>
        <taxon>Gammaproteobacteria</taxon>
        <taxon>Moraxellales</taxon>
        <taxon>Moraxellaceae</taxon>
        <taxon>Psychrobacter</taxon>
    </lineage>
</organism>
<keyword evidence="2" id="KW-1185">Reference proteome</keyword>
<name>A0ABT9HFH2_9GAMM</name>
<dbReference type="Proteomes" id="UP001228171">
    <property type="component" value="Unassembled WGS sequence"/>
</dbReference>
<gene>
    <name evidence="1" type="ORF">Q8P09_05420</name>
</gene>